<keyword evidence="6" id="KW-1185">Reference proteome</keyword>
<keyword evidence="3" id="KW-0378">Hydrolase</keyword>
<dbReference type="Pfam" id="PF04586">
    <property type="entry name" value="Peptidase_S78"/>
    <property type="match status" value="1"/>
</dbReference>
<evidence type="ECO:0000256" key="2">
    <source>
        <dbReference type="ARBA" id="ARBA00022670"/>
    </source>
</evidence>
<feature type="domain" description="Prohead serine protease" evidence="4">
    <location>
        <begin position="10"/>
        <end position="150"/>
    </location>
</feature>
<dbReference type="GO" id="GO:0006508">
    <property type="term" value="P:proteolysis"/>
    <property type="evidence" value="ECO:0007669"/>
    <property type="project" value="UniProtKB-KW"/>
</dbReference>
<proteinExistence type="predicted"/>
<comment type="caution">
    <text evidence="5">The sequence shown here is derived from an EMBL/GenBank/DDBJ whole genome shotgun (WGS) entry which is preliminary data.</text>
</comment>
<keyword evidence="2 5" id="KW-0645">Protease</keyword>
<protein>
    <submittedName>
        <fullName evidence="5">HK97 family phage prohead protease</fullName>
    </submittedName>
</protein>
<dbReference type="SUPFAM" id="SSF50789">
    <property type="entry name" value="Herpes virus serine proteinase, assemblin"/>
    <property type="match status" value="1"/>
</dbReference>
<sequence length="264" mass="30212">MRYPFEVITEFEVKSLENGVLQLEGYAATFGNVDLHGDVIDERAFDETIERYMHVPVVLAFHDQRIPIGSVHEAHIDKKGLYVVTQVPEAKQQAVKEVRDRILSGELRSFSIGGYFHRKPMGNVNLIHQVDLVEISVVKHPANPWASFTLSGSMQKSLEHKSLFPEYETKELTKLQAKSAFREEETRMPSGPIPFHVKVEGARTPQFLGYWFGADAPGFKQYEFHMEVPDAQTAEQTMQRLRDYSDRAGVTVMVNTPFDWKEVR</sequence>
<dbReference type="Proteomes" id="UP001596500">
    <property type="component" value="Unassembled WGS sequence"/>
</dbReference>
<dbReference type="EMBL" id="JBHTBW010000087">
    <property type="protein sequence ID" value="MFC7443486.1"/>
    <property type="molecule type" value="Genomic_DNA"/>
</dbReference>
<dbReference type="InterPro" id="IPR054613">
    <property type="entry name" value="Peptidase_S78_dom"/>
</dbReference>
<accession>A0ABW2RR00</accession>
<evidence type="ECO:0000259" key="4">
    <source>
        <dbReference type="Pfam" id="PF04586"/>
    </source>
</evidence>
<evidence type="ECO:0000256" key="3">
    <source>
        <dbReference type="ARBA" id="ARBA00022801"/>
    </source>
</evidence>
<dbReference type="InterPro" id="IPR006433">
    <property type="entry name" value="Prohead_protease"/>
</dbReference>
<gene>
    <name evidence="5" type="ORF">ACFQNG_20720</name>
</gene>
<dbReference type="GO" id="GO:0008233">
    <property type="term" value="F:peptidase activity"/>
    <property type="evidence" value="ECO:0007669"/>
    <property type="project" value="UniProtKB-KW"/>
</dbReference>
<organism evidence="5 6">
    <name type="scientific">Laceyella putida</name>
    <dbReference type="NCBI Taxonomy" id="110101"/>
    <lineage>
        <taxon>Bacteria</taxon>
        <taxon>Bacillati</taxon>
        <taxon>Bacillota</taxon>
        <taxon>Bacilli</taxon>
        <taxon>Bacillales</taxon>
        <taxon>Thermoactinomycetaceae</taxon>
        <taxon>Laceyella</taxon>
    </lineage>
</organism>
<reference evidence="6" key="1">
    <citation type="journal article" date="2019" name="Int. J. Syst. Evol. Microbiol.">
        <title>The Global Catalogue of Microorganisms (GCM) 10K type strain sequencing project: providing services to taxonomists for standard genome sequencing and annotation.</title>
        <authorList>
            <consortium name="The Broad Institute Genomics Platform"/>
            <consortium name="The Broad Institute Genome Sequencing Center for Infectious Disease"/>
            <person name="Wu L."/>
            <person name="Ma J."/>
        </authorList>
    </citation>
    <scope>NUCLEOTIDE SEQUENCE [LARGE SCALE GENOMIC DNA]</scope>
    <source>
        <strain evidence="6">CGMCC 1.12942</strain>
    </source>
</reference>
<dbReference type="NCBIfam" id="TIGR01543">
    <property type="entry name" value="proheadase_HK97"/>
    <property type="match status" value="1"/>
</dbReference>
<evidence type="ECO:0000313" key="5">
    <source>
        <dbReference type="EMBL" id="MFC7443486.1"/>
    </source>
</evidence>
<evidence type="ECO:0000313" key="6">
    <source>
        <dbReference type="Proteomes" id="UP001596500"/>
    </source>
</evidence>
<dbReference type="RefSeq" id="WP_379867817.1">
    <property type="nucleotide sequence ID" value="NZ_JBHTBW010000087.1"/>
</dbReference>
<keyword evidence="1" id="KW-1188">Viral release from host cell</keyword>
<name>A0ABW2RR00_9BACL</name>
<evidence type="ECO:0000256" key="1">
    <source>
        <dbReference type="ARBA" id="ARBA00022612"/>
    </source>
</evidence>